<evidence type="ECO:0000256" key="1">
    <source>
        <dbReference type="SAM" id="Phobius"/>
    </source>
</evidence>
<dbReference type="InterPro" id="IPR009937">
    <property type="entry name" value="Phage_holin_3_6"/>
</dbReference>
<keyword evidence="1" id="KW-0812">Transmembrane</keyword>
<accession>A0A1H9BHC3</accession>
<dbReference type="EMBL" id="FOET01000002">
    <property type="protein sequence ID" value="SEP88410.1"/>
    <property type="molecule type" value="Genomic_DNA"/>
</dbReference>
<keyword evidence="1" id="KW-0472">Membrane</keyword>
<dbReference type="Pfam" id="PF07332">
    <property type="entry name" value="Phage_holin_3_6"/>
    <property type="match status" value="1"/>
</dbReference>
<dbReference type="RefSeq" id="WP_093656472.1">
    <property type="nucleotide sequence ID" value="NZ_FOET01000002.1"/>
</dbReference>
<evidence type="ECO:0000313" key="3">
    <source>
        <dbReference type="Proteomes" id="UP000199055"/>
    </source>
</evidence>
<protein>
    <submittedName>
        <fullName evidence="2">Putative Holin-X, holin superfamily III</fullName>
    </submittedName>
</protein>
<name>A0A1H9BHC3_9ACTN</name>
<reference evidence="2 3" key="1">
    <citation type="submission" date="2016-10" db="EMBL/GenBank/DDBJ databases">
        <authorList>
            <person name="de Groot N.N."/>
        </authorList>
    </citation>
    <scope>NUCLEOTIDE SEQUENCE [LARGE SCALE GENOMIC DNA]</scope>
    <source>
        <strain evidence="2 3">CGMCC 4.3519</strain>
    </source>
</reference>
<sequence length="121" mass="12089">MPQSGTAGEHIADAVEQVTREASELFRDRFQGFGDGLRTAARQAGAGGALLGGAGVCALLAVGSAHRAALRTLESALHPAQAAAVLSLAYTAGAGALARLGRDRLRAVGRASGASPERTGP</sequence>
<evidence type="ECO:0000313" key="2">
    <source>
        <dbReference type="EMBL" id="SEP88410.1"/>
    </source>
</evidence>
<dbReference type="Proteomes" id="UP000199055">
    <property type="component" value="Unassembled WGS sequence"/>
</dbReference>
<dbReference type="STRING" id="403935.SAMN05216481_102399"/>
<keyword evidence="3" id="KW-1185">Reference proteome</keyword>
<proteinExistence type="predicted"/>
<gene>
    <name evidence="2" type="ORF">SAMN05216481_102399</name>
</gene>
<feature type="transmembrane region" description="Helical" evidence="1">
    <location>
        <begin position="44"/>
        <end position="62"/>
    </location>
</feature>
<organism evidence="2 3">
    <name type="scientific">Streptomyces radiopugnans</name>
    <dbReference type="NCBI Taxonomy" id="403935"/>
    <lineage>
        <taxon>Bacteria</taxon>
        <taxon>Bacillati</taxon>
        <taxon>Actinomycetota</taxon>
        <taxon>Actinomycetes</taxon>
        <taxon>Kitasatosporales</taxon>
        <taxon>Streptomycetaceae</taxon>
        <taxon>Streptomyces</taxon>
    </lineage>
</organism>
<dbReference type="AlphaFoldDB" id="A0A1H9BHC3"/>
<keyword evidence="1" id="KW-1133">Transmembrane helix</keyword>
<feature type="transmembrane region" description="Helical" evidence="1">
    <location>
        <begin position="82"/>
        <end position="100"/>
    </location>
</feature>